<name>A0ABV6WZ98_9ACTN</name>
<dbReference type="EMBL" id="JBHEZY010000004">
    <property type="protein sequence ID" value="MFC1431359.1"/>
    <property type="molecule type" value="Genomic_DNA"/>
</dbReference>
<reference evidence="2 3" key="1">
    <citation type="submission" date="2024-09" db="EMBL/GenBank/DDBJ databases">
        <authorList>
            <person name="Lee S.D."/>
        </authorList>
    </citation>
    <scope>NUCLEOTIDE SEQUENCE [LARGE SCALE GENOMIC DNA]</scope>
    <source>
        <strain evidence="2 3">N1-3</strain>
    </source>
</reference>
<dbReference type="Proteomes" id="UP001592530">
    <property type="component" value="Unassembled WGS sequence"/>
</dbReference>
<feature type="compositionally biased region" description="Basic residues" evidence="1">
    <location>
        <begin position="332"/>
        <end position="343"/>
    </location>
</feature>
<evidence type="ECO:0000313" key="2">
    <source>
        <dbReference type="EMBL" id="MFC1431359.1"/>
    </source>
</evidence>
<feature type="region of interest" description="Disordered" evidence="1">
    <location>
        <begin position="324"/>
        <end position="347"/>
    </location>
</feature>
<accession>A0ABV6WZ98</accession>
<protein>
    <submittedName>
        <fullName evidence="2">Uncharacterized protein</fullName>
    </submittedName>
</protein>
<comment type="caution">
    <text evidence="2">The sequence shown here is derived from an EMBL/GenBank/DDBJ whole genome shotgun (WGS) entry which is preliminary data.</text>
</comment>
<gene>
    <name evidence="2" type="ORF">ACEZDB_11955</name>
</gene>
<feature type="compositionally biased region" description="Pro residues" evidence="1">
    <location>
        <begin position="371"/>
        <end position="386"/>
    </location>
</feature>
<evidence type="ECO:0000313" key="3">
    <source>
        <dbReference type="Proteomes" id="UP001592530"/>
    </source>
</evidence>
<dbReference type="RefSeq" id="WP_380551800.1">
    <property type="nucleotide sequence ID" value="NZ_JBHEZY010000004.1"/>
</dbReference>
<feature type="region of interest" description="Disordered" evidence="1">
    <location>
        <begin position="365"/>
        <end position="386"/>
    </location>
</feature>
<evidence type="ECO:0000256" key="1">
    <source>
        <dbReference type="SAM" id="MobiDB-lite"/>
    </source>
</evidence>
<organism evidence="2 3">
    <name type="scientific">Streptacidiphilus alkalitolerans</name>
    <dbReference type="NCBI Taxonomy" id="3342712"/>
    <lineage>
        <taxon>Bacteria</taxon>
        <taxon>Bacillati</taxon>
        <taxon>Actinomycetota</taxon>
        <taxon>Actinomycetes</taxon>
        <taxon>Kitasatosporales</taxon>
        <taxon>Streptomycetaceae</taxon>
        <taxon>Streptacidiphilus</taxon>
    </lineage>
</organism>
<sequence length="386" mass="41955">MLTCPNPPPVTLVMDPYDDYLHTWAALDGHRPEQGQITVHPTPGTQSLACLAYDILAALGKPAPVSCYRQQDTDAPWTTAAAWILATDITHLTVLRAHLLSAARLQTLLDLRARTGVRLALVCHQRSAPAALERALRPVTHHRAQAAAVLPGPQETASELPEAPRPLAGRWLNLPALTTLSTLDLADRRCRCTAPTPAERGFYPPPLTALAAVEVAHRLHSTTAHPYLAAALATACFTAASTTQLATAHLSDLAPDAATITLHDCDGVRQGCMTHPVPDWARPLLLATAYLQRLTGTGLPLLDKDPLQGTGMPLLERFAEACKLRPPQPPRNRPRRGTSRRKQSPAETVWPWCTAHHHFRWAATEEMQGCPQPPSHTKPLRKPPAP</sequence>
<proteinExistence type="predicted"/>